<feature type="compositionally biased region" description="Acidic residues" evidence="1">
    <location>
        <begin position="860"/>
        <end position="880"/>
    </location>
</feature>
<dbReference type="InterPro" id="IPR051465">
    <property type="entry name" value="Cell_Envelope_Struct_Comp"/>
</dbReference>
<dbReference type="InterPro" id="IPR001119">
    <property type="entry name" value="SLH_dom"/>
</dbReference>
<accession>A0A7Z2VJX0</accession>
<feature type="chain" id="PRO_5031470237" evidence="2">
    <location>
        <begin position="27"/>
        <end position="2505"/>
    </location>
</feature>
<evidence type="ECO:0000256" key="2">
    <source>
        <dbReference type="SAM" id="SignalP"/>
    </source>
</evidence>
<evidence type="ECO:0000256" key="1">
    <source>
        <dbReference type="SAM" id="MobiDB-lite"/>
    </source>
</evidence>
<reference evidence="4 5" key="1">
    <citation type="submission" date="2020-04" db="EMBL/GenBank/DDBJ databases">
        <title>Genome sequencing of novel species.</title>
        <authorList>
            <person name="Heo J."/>
            <person name="Kim S.-J."/>
            <person name="Kim J.-S."/>
            <person name="Hong S.-B."/>
            <person name="Kwon S.-W."/>
        </authorList>
    </citation>
    <scope>NUCLEOTIDE SEQUENCE [LARGE SCALE GENOMIC DNA]</scope>
    <source>
        <strain evidence="4 5">MFER-1</strain>
    </source>
</reference>
<evidence type="ECO:0000259" key="3">
    <source>
        <dbReference type="PROSITE" id="PS51272"/>
    </source>
</evidence>
<dbReference type="PANTHER" id="PTHR43308">
    <property type="entry name" value="OUTER MEMBRANE PROTEIN ALPHA-RELATED"/>
    <property type="match status" value="1"/>
</dbReference>
<dbReference type="Proteomes" id="UP000502248">
    <property type="component" value="Chromosome"/>
</dbReference>
<keyword evidence="2" id="KW-0732">Signal</keyword>
<dbReference type="EMBL" id="CP051680">
    <property type="protein sequence ID" value="QJD84596.1"/>
    <property type="molecule type" value="Genomic_DNA"/>
</dbReference>
<dbReference type="Gene3D" id="2.60.40.10">
    <property type="entry name" value="Immunoglobulins"/>
    <property type="match status" value="1"/>
</dbReference>
<dbReference type="InterPro" id="IPR013783">
    <property type="entry name" value="Ig-like_fold"/>
</dbReference>
<evidence type="ECO:0000313" key="5">
    <source>
        <dbReference type="Proteomes" id="UP000502248"/>
    </source>
</evidence>
<feature type="domain" description="SLH" evidence="3">
    <location>
        <begin position="2376"/>
        <end position="2439"/>
    </location>
</feature>
<proteinExistence type="predicted"/>
<feature type="domain" description="SLH" evidence="3">
    <location>
        <begin position="2316"/>
        <end position="2375"/>
    </location>
</feature>
<feature type="region of interest" description="Disordered" evidence="1">
    <location>
        <begin position="857"/>
        <end position="882"/>
    </location>
</feature>
<keyword evidence="5" id="KW-1185">Reference proteome</keyword>
<evidence type="ECO:0000313" key="4">
    <source>
        <dbReference type="EMBL" id="QJD84596.1"/>
    </source>
</evidence>
<sequence length="2505" mass="269495">MKGFKQCVALFLLIALVLQFPAAVFADIVSAPNVTVLGNDFIKVTVNNDTGRFGIRTVEGQPIRKKDQNVNMIFAGDNPETSFTTFRIDGTDYIFGNPYKFAPSLFSEISRPVIVDNKNGTKQIETVWKIKGVEIKQILMLYADVSDKKNAGNVNIRYEVNNRSGAEVQVGTRLLLDTMVGGNDGPAFQIGNISRNPLQVERKLVHDPDSSIPEGERLYHKLPAYWVMKDKLDPSNPLATNVLAYGFNNFSEGGINIVDEMIVGHWNSMANTKWEYNVNPNLDFTTDTNDYGSADSAVAFYWNPDRVTSGNVKTFETVYGLGEIVAPDRVFSIRNIDPVHQMGTLEDGSAYENEGIFDITAEIENIASYNMLHSRIVAALELESGLSFVKLDERGKIVRDSNGKAVTEAGRSKALTLYKTATPEEAAQGITPKYKPGETVAVSFKVKAQGKSWPATKQYLLTASSPETEQKLETIKDEDVKAAYQSSKADFILLPPIGDAKQTLVYALSPEEAFSTDVKYVTVNMSNIEAYSAGDANAPANFDLFFREVASGKRYKVPVNSSVILQPTNSGEIGDMRITYRTGDLVDDSGQVVEDENGKPMKDLGPELPLGEYNVEVDYKGDAGGDSEVAALLDVKTRQTFAVTENEEARVRKANILTVVKRVVTLENESGAPLDAEAIEAIEAAFPGYKATNLARDIGNFKAVKSALEIASSAVEPGYDMDSAMSLEEVPAYQLMPFESEDELEAYKEENEEDEILVEITGMISQIGSGEEAKYVVDTTTEPAIINKAVAYKGKDMVFVNGEINIFGGRVDFSGVPFLDSLIVKGDGTLSVASSGFVFHKGEWTLDFFNGFDKSLRGPEDEEGEEEEEENEPNGEEDDSLNGSLNWAVGGLGDRLNPMRQLMLEDVYFNRHSLFAAPSFSIEGFGLKFNDFILREGGISFGGALSLKILESEIKNVVFNDKGFVGIDAGLKFELEQDVGLIGAGDAGEQEKSGVSGEINIVHYVQDVEGIDNTYGLKFDADLKGVTTIGVEIEFKQVDDGRILPNVIGFSADLPEPGVLITAGTYLTSVRGAIRELADTIAGGTSDVPLTIEAGADISFGVQPATFYGKIDLILKRSGFKLTGKLDYAPDANSEKLEMLKEASVGAQWMTPWFVFAKAEVDVLGWDVIIGKASIFIGQNLEKNRIDFEGFVGAKVQVPGSVPVVGGLALGGISLGVNNDKMWGGLTILFISLGITYYFDGDIEIGTSGEGLPEGYIYLKVDDPETGPKLVVIGEGIETLATSWESEENEQQEVVYRNVADGVEMIDTGTMNLGIGGIEASNGGKKHVIPMAQPTGDALVEVQYSGETEPNLELKDSRGNVYKLEFDQTKPTANAFVQRVSDKGVAANKVYIAIPKNVIEANRGNWTLVSNQAVKTKLLNIPQLAKLDEIKLERNAADANQFTASWKVPNAKPGDKINLYLTKDAVTNATTMVDGAEVINPGDVGLLIAKDIDVANNGSTVAGTTTGNVQIDVTNVSLLGDTEDIRGLLAQGEYYLRAELKSATNFQTKTATDKFEIIDPLAPAEVTDVQITPAGNGFFELSFKPAVKKPGQTSFEHSYAIEALQQSGDQLVPYPNFGSLLFTETELASHWNATDGKYEHIRLGGWTAMSNSNEVNPSSLTGKASKTPDKHTGLEVGQHYVVGVSSAVKPSKAVDKNENLHYSNSTYSVNTLLPVPSKPKLTLASAAPSKVTVSDNGAYFNLITNSTKQIIGVTASQSNVTVEALYDEKSIGSVDLSGSNSGKLELSNFKTDGTYAVELKARNKLTGDFSITMLYLTVDTMAPVLYIDEPITGGRTENGKVVVKGTTTKGATLTVNGSPITVADDGKFDDSVPITFSDPKMKLEFVTIDDAGNRNEAAVEVLNDAVTPPVALILNTVAPIQPNQSKKIEVKLRVPNGKDKGKQLYKEIAVPADELDKLTFESYAGEAAIVAADGTVTGLQDGAIVVRALYQASEDAQLEAMAVVKVDSGLESIEAHASSVTGNAKVTKVTVQSAGDLKGHELVYRVYPNRGSVVVPNKQDNLGSWSVLPANGEIGTVTGNWIIVAKRNSTTKLVAAASQPIEAVLWTPAPGGGGGGGAPSGPAETTVNGHKLDSKEVNGTIVTEVPENVVKDGQPLVIITKGGTVERYEYNLSKGLWQRMASNGQPIGLELPFAELNFRAAETSKSSDAVKVTIARNDSATRDRLADIAKQLQASLLGAGQGATFVVQASEIYDKQSVFGKIAVPDGVKPEEITAVVLLDEQGKWTTIPWKLDSKGNIPYVSVRLTGNGSIAFLSNAKSFKDVGDQSWAKKIVSDAVGKLFMLGRSGNLFDPDKAITRAEYPTVLLRVLGLMNEQATASFADVAAKDWFSNSVAIAVKNGIVTGFKDGSYKPNEKLSRIEAMVMVGRSMKAIGLDAEITLSEADRILAGFKDGASIPDWAKVPVALCIQRGVISGQNGYISPDDALTRAQAAAIAVRLSELIPTK</sequence>
<gene>
    <name evidence="4" type="ORF">HH215_16360</name>
</gene>
<dbReference type="RefSeq" id="WP_169280877.1">
    <property type="nucleotide sequence ID" value="NZ_CP051680.1"/>
</dbReference>
<feature type="domain" description="SLH" evidence="3">
    <location>
        <begin position="2447"/>
        <end position="2505"/>
    </location>
</feature>
<dbReference type="KEGG" id="cheb:HH215_16360"/>
<protein>
    <submittedName>
        <fullName evidence="4">S-layer homology domain-containing protein</fullName>
    </submittedName>
</protein>
<name>A0A7Z2VJX0_9BACL</name>
<dbReference type="PANTHER" id="PTHR43308:SF5">
    <property type="entry name" value="S-LAYER PROTEIN _ PEPTIDOGLYCAN ENDO-BETA-N-ACETYLGLUCOSAMINIDASE"/>
    <property type="match status" value="1"/>
</dbReference>
<dbReference type="PROSITE" id="PS51272">
    <property type="entry name" value="SLH"/>
    <property type="match status" value="3"/>
</dbReference>
<organism evidence="4 5">
    <name type="scientific">Cohnella herbarum</name>
    <dbReference type="NCBI Taxonomy" id="2728023"/>
    <lineage>
        <taxon>Bacteria</taxon>
        <taxon>Bacillati</taxon>
        <taxon>Bacillota</taxon>
        <taxon>Bacilli</taxon>
        <taxon>Bacillales</taxon>
        <taxon>Paenibacillaceae</taxon>
        <taxon>Cohnella</taxon>
    </lineage>
</organism>
<feature type="signal peptide" evidence="2">
    <location>
        <begin position="1"/>
        <end position="26"/>
    </location>
</feature>
<dbReference type="Pfam" id="PF00395">
    <property type="entry name" value="SLH"/>
    <property type="match status" value="3"/>
</dbReference>